<feature type="signal peptide" evidence="1">
    <location>
        <begin position="1"/>
        <end position="24"/>
    </location>
</feature>
<keyword evidence="1" id="KW-0732">Signal</keyword>
<evidence type="ECO:0000313" key="2">
    <source>
        <dbReference type="EMBL" id="NOU51148.1"/>
    </source>
</evidence>
<gene>
    <name evidence="2" type="ORF">HG263_11465</name>
</gene>
<reference evidence="2 3" key="1">
    <citation type="submission" date="2020-04" db="EMBL/GenBank/DDBJ databases">
        <title>Pseudoalteromonas caenipelagi sp. nov., isolated from a tidal flat.</title>
        <authorList>
            <person name="Park S."/>
            <person name="Yoon J.-H."/>
        </authorList>
    </citation>
    <scope>NUCLEOTIDE SEQUENCE [LARGE SCALE GENOMIC DNA]</scope>
    <source>
        <strain evidence="2 3">JBTF-M23</strain>
    </source>
</reference>
<evidence type="ECO:0000313" key="3">
    <source>
        <dbReference type="Proteomes" id="UP000586305"/>
    </source>
</evidence>
<dbReference type="EMBL" id="JABBPG010000004">
    <property type="protein sequence ID" value="NOU51148.1"/>
    <property type="molecule type" value="Genomic_DNA"/>
</dbReference>
<comment type="caution">
    <text evidence="2">The sequence shown here is derived from an EMBL/GenBank/DDBJ whole genome shotgun (WGS) entry which is preliminary data.</text>
</comment>
<proteinExistence type="predicted"/>
<keyword evidence="3" id="KW-1185">Reference proteome</keyword>
<feature type="chain" id="PRO_5032554891" evidence="1">
    <location>
        <begin position="25"/>
        <end position="220"/>
    </location>
</feature>
<dbReference type="Pfam" id="PF05643">
    <property type="entry name" value="GNA1162-like"/>
    <property type="match status" value="1"/>
</dbReference>
<dbReference type="PROSITE" id="PS51257">
    <property type="entry name" value="PROKAR_LIPOPROTEIN"/>
    <property type="match status" value="1"/>
</dbReference>
<sequence>MSFCKVVIACFVIALVSGCASNRASYDYSAYKNSDPHSILVLPPINESSEVVAPYALLSHVTQPLAESGYYVLPVALVNETFKANGLPIAEDVHAVPPQKLYEIFGADAALYIRIKEYGTSYVVIQSETMVEVSASLIDLKSNELLWEGKAQASSGEQRHKDDNWKASLVLAILDQVIDTVSDKSFVVSKTAVHRLLSAEQRNGILYGPRSPKYGAPEVH</sequence>
<dbReference type="InterPro" id="IPR008517">
    <property type="entry name" value="GNA1162-like"/>
</dbReference>
<dbReference type="RefSeq" id="WP_171626213.1">
    <property type="nucleotide sequence ID" value="NZ_JABBPG010000004.1"/>
</dbReference>
<dbReference type="Proteomes" id="UP000586305">
    <property type="component" value="Unassembled WGS sequence"/>
</dbReference>
<evidence type="ECO:0000256" key="1">
    <source>
        <dbReference type="SAM" id="SignalP"/>
    </source>
</evidence>
<dbReference type="Gene3D" id="3.40.50.10610">
    <property type="entry name" value="ABC-type transport auxiliary lipoprotein component"/>
    <property type="match status" value="1"/>
</dbReference>
<protein>
    <submittedName>
        <fullName evidence="2">DUF799 domain-containing protein</fullName>
    </submittedName>
</protein>
<dbReference type="AlphaFoldDB" id="A0A849VED7"/>
<accession>A0A849VED7</accession>
<name>A0A849VED7_9GAMM</name>
<organism evidence="2 3">
    <name type="scientific">Pseudoalteromonas caenipelagi</name>
    <dbReference type="NCBI Taxonomy" id="2726988"/>
    <lineage>
        <taxon>Bacteria</taxon>
        <taxon>Pseudomonadati</taxon>
        <taxon>Pseudomonadota</taxon>
        <taxon>Gammaproteobacteria</taxon>
        <taxon>Alteromonadales</taxon>
        <taxon>Pseudoalteromonadaceae</taxon>
        <taxon>Pseudoalteromonas</taxon>
    </lineage>
</organism>